<dbReference type="AlphaFoldDB" id="A0A9W7MEX2"/>
<reference evidence="2" key="1">
    <citation type="submission" date="2023-05" db="EMBL/GenBank/DDBJ databases">
        <title>Genome and transcriptome analyses reveal genes involved in the formation of fine ridges on petal epidermal cells in Hibiscus trionum.</title>
        <authorList>
            <person name="Koshimizu S."/>
            <person name="Masuda S."/>
            <person name="Ishii T."/>
            <person name="Shirasu K."/>
            <person name="Hoshino A."/>
            <person name="Arita M."/>
        </authorList>
    </citation>
    <scope>NUCLEOTIDE SEQUENCE</scope>
    <source>
        <strain evidence="2">Hamamatsu line</strain>
    </source>
</reference>
<dbReference type="EMBL" id="BSYR01000027">
    <property type="protein sequence ID" value="GMI95675.1"/>
    <property type="molecule type" value="Genomic_DNA"/>
</dbReference>
<protein>
    <recommendedName>
        <fullName evidence="1">Reverse transcriptase domain-containing protein</fullName>
    </recommendedName>
</protein>
<dbReference type="Proteomes" id="UP001165190">
    <property type="component" value="Unassembled WGS sequence"/>
</dbReference>
<dbReference type="PANTHER" id="PTHR33116">
    <property type="entry name" value="REVERSE TRANSCRIPTASE ZINC-BINDING DOMAIN-CONTAINING PROTEIN-RELATED-RELATED"/>
    <property type="match status" value="1"/>
</dbReference>
<organism evidence="2 3">
    <name type="scientific">Hibiscus trionum</name>
    <name type="common">Flower of an hour</name>
    <dbReference type="NCBI Taxonomy" id="183268"/>
    <lineage>
        <taxon>Eukaryota</taxon>
        <taxon>Viridiplantae</taxon>
        <taxon>Streptophyta</taxon>
        <taxon>Embryophyta</taxon>
        <taxon>Tracheophyta</taxon>
        <taxon>Spermatophyta</taxon>
        <taxon>Magnoliopsida</taxon>
        <taxon>eudicotyledons</taxon>
        <taxon>Gunneridae</taxon>
        <taxon>Pentapetalae</taxon>
        <taxon>rosids</taxon>
        <taxon>malvids</taxon>
        <taxon>Malvales</taxon>
        <taxon>Malvaceae</taxon>
        <taxon>Malvoideae</taxon>
        <taxon>Hibiscus</taxon>
    </lineage>
</organism>
<dbReference type="PROSITE" id="PS50878">
    <property type="entry name" value="RT_POL"/>
    <property type="match status" value="1"/>
</dbReference>
<dbReference type="OrthoDB" id="1936608at2759"/>
<evidence type="ECO:0000313" key="3">
    <source>
        <dbReference type="Proteomes" id="UP001165190"/>
    </source>
</evidence>
<dbReference type="PANTHER" id="PTHR33116:SF86">
    <property type="entry name" value="REVERSE TRANSCRIPTASE DOMAIN-CONTAINING PROTEIN"/>
    <property type="match status" value="1"/>
</dbReference>
<sequence>MSKAYDRVEWDFLEAMMCKMGFSDIWVHGLMRCVRTVSYGVMVNGIVSESFTPSRGLRQGDSLSPYIFLICGEGLSSLIRSASVTGMLQGARIGRSAPLVSHLLFADDSLIFSNATADSATYLKNLLSTYAGCSGQLVNYDKSHAFFSSNVTQQDRVEVCNVLQVTEECSPERYLGLPAVVGRNKRRAFKYLLDQVDSKTNGLGSRILSQGGKEILIKSILQSIPLFVMSCFLLSGVFCKEMEAKIARYWWQHSQLKKGVHWCTWAELSKLKEDDGLGFRDMGKFNIALLAKQGWRLVQDPGSLVGRLLRAKYFPGSSFLKFGLGSSQSLIWRSIWSARGLLEKRIRLVHWLRDISVGVERLLVTGAPSKKSGICSIQSDLPGFRFNPSRGSSLEY</sequence>
<accession>A0A9W7MEX2</accession>
<comment type="caution">
    <text evidence="2">The sequence shown here is derived from an EMBL/GenBank/DDBJ whole genome shotgun (WGS) entry which is preliminary data.</text>
</comment>
<dbReference type="SUPFAM" id="SSF56672">
    <property type="entry name" value="DNA/RNA polymerases"/>
    <property type="match status" value="1"/>
</dbReference>
<proteinExistence type="predicted"/>
<gene>
    <name evidence="2" type="ORF">HRI_003236800</name>
</gene>
<keyword evidence="3" id="KW-1185">Reference proteome</keyword>
<evidence type="ECO:0000313" key="2">
    <source>
        <dbReference type="EMBL" id="GMI95675.1"/>
    </source>
</evidence>
<dbReference type="InterPro" id="IPR000477">
    <property type="entry name" value="RT_dom"/>
</dbReference>
<feature type="domain" description="Reverse transcriptase" evidence="1">
    <location>
        <begin position="1"/>
        <end position="179"/>
    </location>
</feature>
<dbReference type="InterPro" id="IPR043502">
    <property type="entry name" value="DNA/RNA_pol_sf"/>
</dbReference>
<name>A0A9W7MEX2_HIBTR</name>
<dbReference type="Pfam" id="PF00078">
    <property type="entry name" value="RVT_1"/>
    <property type="match status" value="1"/>
</dbReference>
<evidence type="ECO:0000259" key="1">
    <source>
        <dbReference type="PROSITE" id="PS50878"/>
    </source>
</evidence>